<sequence>MDGEPAMLLPPFTYSCSYTPPRRAPLLKSRRSVKSRPHLVANPATSCTIPSSISPPSNRLCYPFEGGVAAAAVKTQARWHIPTLRKSNGLESTRRNLLSHVDPHLSSFLPSLLFALSLSLSLPPSLSSHLLLERHMQTARNGDCEQVMGRGSRSFEKELPTGSQVRLTKLVSTFCLLKIG</sequence>
<evidence type="ECO:0000313" key="2">
    <source>
        <dbReference type="Proteomes" id="UP000245626"/>
    </source>
</evidence>
<dbReference type="Proteomes" id="UP000245626">
    <property type="component" value="Unassembled WGS sequence"/>
</dbReference>
<reference evidence="1 2" key="1">
    <citation type="journal article" date="2018" name="Mol. Biol. Evol.">
        <title>Broad Genomic Sampling Reveals a Smut Pathogenic Ancestry of the Fungal Clade Ustilaginomycotina.</title>
        <authorList>
            <person name="Kijpornyongpan T."/>
            <person name="Mondo S.J."/>
            <person name="Barry K."/>
            <person name="Sandor L."/>
            <person name="Lee J."/>
            <person name="Lipzen A."/>
            <person name="Pangilinan J."/>
            <person name="LaButti K."/>
            <person name="Hainaut M."/>
            <person name="Henrissat B."/>
            <person name="Grigoriev I.V."/>
            <person name="Spatafora J.W."/>
            <person name="Aime M.C."/>
        </authorList>
    </citation>
    <scope>NUCLEOTIDE SEQUENCE [LARGE SCALE GENOMIC DNA]</scope>
    <source>
        <strain evidence="1 2">SA 807</strain>
    </source>
</reference>
<protein>
    <submittedName>
        <fullName evidence="1">Uncharacterized protein</fullName>
    </submittedName>
</protein>
<dbReference type="EMBL" id="KZ820080">
    <property type="protein sequence ID" value="PWN49221.1"/>
    <property type="molecule type" value="Genomic_DNA"/>
</dbReference>
<proteinExistence type="predicted"/>
<accession>A0ACD0NTU9</accession>
<gene>
    <name evidence="1" type="ORF">IE53DRAFT_156515</name>
</gene>
<name>A0ACD0NTU9_9BASI</name>
<keyword evidence="2" id="KW-1185">Reference proteome</keyword>
<evidence type="ECO:0000313" key="1">
    <source>
        <dbReference type="EMBL" id="PWN49221.1"/>
    </source>
</evidence>
<organism evidence="1 2">
    <name type="scientific">Violaceomyces palustris</name>
    <dbReference type="NCBI Taxonomy" id="1673888"/>
    <lineage>
        <taxon>Eukaryota</taxon>
        <taxon>Fungi</taxon>
        <taxon>Dikarya</taxon>
        <taxon>Basidiomycota</taxon>
        <taxon>Ustilaginomycotina</taxon>
        <taxon>Ustilaginomycetes</taxon>
        <taxon>Violaceomycetales</taxon>
        <taxon>Violaceomycetaceae</taxon>
        <taxon>Violaceomyces</taxon>
    </lineage>
</organism>